<feature type="domain" description="BioF2-like acetyltransferase" evidence="1">
    <location>
        <begin position="193"/>
        <end position="338"/>
    </location>
</feature>
<accession>A0A317CKH6</accession>
<sequence length="394" mass="46484">MGINVSLNTRLVSCPREFNALEQSWGELYDSSERATIFNCWDWLYTWWSTFSECDSRDLFIFCFYDADQLVGIAPFQIEKKYPHTYILGKTLRFIASGEPLEDSIATPFVDLLIRDGYEDAVIKAVESAVSVHQKRWDFAEFDFLLEDSLIFRCFKGESSRVNQQLYPYGYRYQVPPCENQQAYLSTLARRWQKDYRKKDRLFSKDGLLEVDTVEIDSIESAINILKDMHCDRWSGRADFLIFESENFIRFHREILRKLLPKGKAYIRTLSLNGQPMSSYYAFEDKGQVHYYQSAFYQKDANRYMPLFYLVCNEIGAAVEKDKRFDFMFDDNVESYKKQQYAAEASPMYRLVWTPSRYRLSVFNLYKTFKRVKSQSKLSSPNKSASCRGKEKIK</sequence>
<dbReference type="Pfam" id="PF13480">
    <property type="entry name" value="Acetyltransf_6"/>
    <property type="match status" value="1"/>
</dbReference>
<reference evidence="2 3" key="1">
    <citation type="submission" date="2018-05" db="EMBL/GenBank/DDBJ databases">
        <title>Leucothrix arctica sp. nov., isolated from Arctic seawater.</title>
        <authorList>
            <person name="Choi A."/>
            <person name="Baek K."/>
        </authorList>
    </citation>
    <scope>NUCLEOTIDE SEQUENCE [LARGE SCALE GENOMIC DNA]</scope>
    <source>
        <strain evidence="2 3">JCM 18388</strain>
    </source>
</reference>
<dbReference type="OrthoDB" id="9808976at2"/>
<comment type="caution">
    <text evidence="2">The sequence shown here is derived from an EMBL/GenBank/DDBJ whole genome shotgun (WGS) entry which is preliminary data.</text>
</comment>
<dbReference type="Gene3D" id="3.40.630.30">
    <property type="match status" value="1"/>
</dbReference>
<dbReference type="EMBL" id="QGKM01000013">
    <property type="protein sequence ID" value="PWQ99068.1"/>
    <property type="molecule type" value="Genomic_DNA"/>
</dbReference>
<evidence type="ECO:0000313" key="3">
    <source>
        <dbReference type="Proteomes" id="UP000245539"/>
    </source>
</evidence>
<dbReference type="InterPro" id="IPR016181">
    <property type="entry name" value="Acyl_CoA_acyltransferase"/>
</dbReference>
<dbReference type="SUPFAM" id="SSF55729">
    <property type="entry name" value="Acyl-CoA N-acyltransferases (Nat)"/>
    <property type="match status" value="1"/>
</dbReference>
<gene>
    <name evidence="2" type="ORF">DKW60_06405</name>
</gene>
<keyword evidence="3" id="KW-1185">Reference proteome</keyword>
<organism evidence="2 3">
    <name type="scientific">Leucothrix pacifica</name>
    <dbReference type="NCBI Taxonomy" id="1247513"/>
    <lineage>
        <taxon>Bacteria</taxon>
        <taxon>Pseudomonadati</taxon>
        <taxon>Pseudomonadota</taxon>
        <taxon>Gammaproteobacteria</taxon>
        <taxon>Thiotrichales</taxon>
        <taxon>Thiotrichaceae</taxon>
        <taxon>Leucothrix</taxon>
    </lineage>
</organism>
<dbReference type="InterPro" id="IPR038740">
    <property type="entry name" value="BioF2-like_GNAT_dom"/>
</dbReference>
<protein>
    <recommendedName>
        <fullName evidence="1">BioF2-like acetyltransferase domain-containing protein</fullName>
    </recommendedName>
</protein>
<dbReference type="Proteomes" id="UP000245539">
    <property type="component" value="Unassembled WGS sequence"/>
</dbReference>
<name>A0A317CKH6_9GAMM</name>
<evidence type="ECO:0000259" key="1">
    <source>
        <dbReference type="Pfam" id="PF13480"/>
    </source>
</evidence>
<dbReference type="AlphaFoldDB" id="A0A317CKH6"/>
<evidence type="ECO:0000313" key="2">
    <source>
        <dbReference type="EMBL" id="PWQ99068.1"/>
    </source>
</evidence>
<proteinExistence type="predicted"/>
<dbReference type="RefSeq" id="WP_109836829.1">
    <property type="nucleotide sequence ID" value="NZ_QGKM01000013.1"/>
</dbReference>